<dbReference type="InterPro" id="IPR006680">
    <property type="entry name" value="Amidohydro-rel"/>
</dbReference>
<feature type="domain" description="Amidohydrolase-related" evidence="2">
    <location>
        <begin position="45"/>
        <end position="285"/>
    </location>
</feature>
<keyword evidence="1" id="KW-0456">Lyase</keyword>
<reference evidence="4" key="1">
    <citation type="journal article" date="2019" name="Int. J. Syst. Evol. Microbiol.">
        <title>The Global Catalogue of Microorganisms (GCM) 10K type strain sequencing project: providing services to taxonomists for standard genome sequencing and annotation.</title>
        <authorList>
            <consortium name="The Broad Institute Genomics Platform"/>
            <consortium name="The Broad Institute Genome Sequencing Center for Infectious Disease"/>
            <person name="Wu L."/>
            <person name="Ma J."/>
        </authorList>
    </citation>
    <scope>NUCLEOTIDE SEQUENCE [LARGE SCALE GENOMIC DNA]</scope>
    <source>
        <strain evidence="4">JCM 17986</strain>
    </source>
</reference>
<accession>A0ABP9HT56</accession>
<dbReference type="PANTHER" id="PTHR21240">
    <property type="entry name" value="2-AMINO-3-CARBOXYLMUCONATE-6-SEMIALDEHYDE DECARBOXYLASE"/>
    <property type="match status" value="1"/>
</dbReference>
<name>A0ABP9HT56_9ACTN</name>
<sequence length="287" mass="31869">MGFPAGHPVVDTMIGFPQPGDAQYDFIRRQTKDRESREEMRFPAEYMFKQVPHDLPTDDPIAVTLAQMDHFGIAQGLVGLGTETARRAVTLHPDRFVGCSSLDPNQGMAAIRQLVAEYQGFGSRAVSLFPAGAFPQVPINDKKMYPIYAKCVELGIPAFVCAGVPGPRLPMAAQHVELIDEVMYDFPELVLVTRHGCEPWTDLAVKLMLKWPGLHYSTSAFAPRHYPKAIVDYANTRGADKIIYAGYFPMGLSLDRIFGDLPQVPFKDEVWPKFLSGNARRVLGLAD</sequence>
<dbReference type="RefSeq" id="WP_345678051.1">
    <property type="nucleotide sequence ID" value="NZ_BAABHS010000019.1"/>
</dbReference>
<protein>
    <recommendedName>
        <fullName evidence="2">Amidohydrolase-related domain-containing protein</fullName>
    </recommendedName>
</protein>
<keyword evidence="4" id="KW-1185">Reference proteome</keyword>
<dbReference type="EMBL" id="BAABHS010000019">
    <property type="protein sequence ID" value="GAA4977576.1"/>
    <property type="molecule type" value="Genomic_DNA"/>
</dbReference>
<evidence type="ECO:0000259" key="2">
    <source>
        <dbReference type="Pfam" id="PF04909"/>
    </source>
</evidence>
<evidence type="ECO:0000256" key="1">
    <source>
        <dbReference type="ARBA" id="ARBA00023239"/>
    </source>
</evidence>
<evidence type="ECO:0000313" key="4">
    <source>
        <dbReference type="Proteomes" id="UP001500466"/>
    </source>
</evidence>
<dbReference type="PANTHER" id="PTHR21240:SF19">
    <property type="entry name" value="CATALYTIC_ HYDROLASE"/>
    <property type="match status" value="1"/>
</dbReference>
<organism evidence="3 4">
    <name type="scientific">Yinghuangia aomiensis</name>
    <dbReference type="NCBI Taxonomy" id="676205"/>
    <lineage>
        <taxon>Bacteria</taxon>
        <taxon>Bacillati</taxon>
        <taxon>Actinomycetota</taxon>
        <taxon>Actinomycetes</taxon>
        <taxon>Kitasatosporales</taxon>
        <taxon>Streptomycetaceae</taxon>
        <taxon>Yinghuangia</taxon>
    </lineage>
</organism>
<evidence type="ECO:0000313" key="3">
    <source>
        <dbReference type="EMBL" id="GAA4977576.1"/>
    </source>
</evidence>
<gene>
    <name evidence="3" type="ORF">GCM10023205_51460</name>
</gene>
<proteinExistence type="predicted"/>
<dbReference type="Pfam" id="PF04909">
    <property type="entry name" value="Amidohydro_2"/>
    <property type="match status" value="1"/>
</dbReference>
<dbReference type="InterPro" id="IPR032465">
    <property type="entry name" value="ACMSD"/>
</dbReference>
<dbReference type="Proteomes" id="UP001500466">
    <property type="component" value="Unassembled WGS sequence"/>
</dbReference>
<dbReference type="SUPFAM" id="SSF51556">
    <property type="entry name" value="Metallo-dependent hydrolases"/>
    <property type="match status" value="1"/>
</dbReference>
<dbReference type="Gene3D" id="3.20.20.140">
    <property type="entry name" value="Metal-dependent hydrolases"/>
    <property type="match status" value="1"/>
</dbReference>
<comment type="caution">
    <text evidence="3">The sequence shown here is derived from an EMBL/GenBank/DDBJ whole genome shotgun (WGS) entry which is preliminary data.</text>
</comment>
<dbReference type="InterPro" id="IPR032466">
    <property type="entry name" value="Metal_Hydrolase"/>
</dbReference>